<dbReference type="Pfam" id="PF14065">
    <property type="entry name" value="Pvc16_N"/>
    <property type="match status" value="1"/>
</dbReference>
<reference evidence="2 3" key="1">
    <citation type="submission" date="2015-07" db="EMBL/GenBank/DDBJ databases">
        <title>Draft genome sequence of a diazotrophic, plant growth-promoting rhizobacterium of the Pseudomonas syringae complex.</title>
        <authorList>
            <person name="Patten C.L."/>
            <person name="Jeong H."/>
        </authorList>
    </citation>
    <scope>NUCLEOTIDE SEQUENCE [LARGE SCALE GENOMIC DNA]</scope>
    <source>
        <strain evidence="2 3">GR12-2</strain>
    </source>
</reference>
<protein>
    <recommendedName>
        <fullName evidence="1">Pvc16 N-terminal domain-containing protein</fullName>
    </recommendedName>
</protein>
<evidence type="ECO:0000313" key="3">
    <source>
        <dbReference type="Proteomes" id="UP000093104"/>
    </source>
</evidence>
<dbReference type="InterPro" id="IPR025351">
    <property type="entry name" value="Pvc16_N"/>
</dbReference>
<evidence type="ECO:0000259" key="1">
    <source>
        <dbReference type="Pfam" id="PF14065"/>
    </source>
</evidence>
<proteinExistence type="predicted"/>
<gene>
    <name evidence="2" type="ORF">AFK24_15605</name>
</gene>
<comment type="caution">
    <text evidence="2">The sequence shown here is derived from an EMBL/GenBank/DDBJ whole genome shotgun (WGS) entry which is preliminary data.</text>
</comment>
<dbReference type="OrthoDB" id="527247at2"/>
<dbReference type="EMBL" id="LGSI01000049">
    <property type="protein sequence ID" value="OCR24179.1"/>
    <property type="molecule type" value="Genomic_DNA"/>
</dbReference>
<name>A0A1C7Z453_PSESX</name>
<dbReference type="RefSeq" id="WP_065834056.1">
    <property type="nucleotide sequence ID" value="NZ_LGSI01000049.1"/>
</dbReference>
<dbReference type="Proteomes" id="UP000093104">
    <property type="component" value="Unassembled WGS sequence"/>
</dbReference>
<accession>A0A1C7Z453</accession>
<organism evidence="2 3">
    <name type="scientific">Pseudomonas syringae</name>
    <dbReference type="NCBI Taxonomy" id="317"/>
    <lineage>
        <taxon>Bacteria</taxon>
        <taxon>Pseudomonadati</taxon>
        <taxon>Pseudomonadota</taxon>
        <taxon>Gammaproteobacteria</taxon>
        <taxon>Pseudomonadales</taxon>
        <taxon>Pseudomonadaceae</taxon>
        <taxon>Pseudomonas</taxon>
    </lineage>
</organism>
<sequence length="440" mass="47595">MANFNAIAAVSRTLRRLLLDRMASAGVSVTLAPPDVTIAGVNGPRVNLYLYQVLEQAQLKNQSIPGHEHPAAFGQPPLSLTMRFLVSSYASSEDQQDSDIIAQSILGDAMLVLHDFGARMENMLLLTNRAGAIGDPVLDPVLQSEFERIKLVLHPIPFDEVSKLWSAMPEANLRRSVVYEASVVQIEGRLPHRQAQPVLRRRILASIARPPVLVDAYRTAPPTATSLRDARIGIGEEITIEHLPTTAERLYVCLGSLEPIRVALPSYGIIRILVPDAHYPIDLDHLAVRPIPPETQLQPGPLEVVLMSATAVSGVEGGLDRGTPVSTDRMLTSNSVLMQLIPLVATASPTFGNAGAILRLTGQRLWADTLPSEVLMADVAVPVRPPQPGDQWAAPTSVQVEIPVSAIAGLLPPRATPYRVAAQTNGVRSRENALTFRLDP</sequence>
<dbReference type="AlphaFoldDB" id="A0A1C7Z453"/>
<evidence type="ECO:0000313" key="2">
    <source>
        <dbReference type="EMBL" id="OCR24179.1"/>
    </source>
</evidence>
<feature type="domain" description="Pvc16 N-terminal" evidence="1">
    <location>
        <begin position="9"/>
        <end position="199"/>
    </location>
</feature>